<keyword evidence="8" id="KW-0653">Protein transport</keyword>
<keyword evidence="11" id="KW-0969">Cilium</keyword>
<gene>
    <name evidence="11" type="primary">fliJ</name>
    <name evidence="11" type="ORF">KNV97_08485</name>
</gene>
<evidence type="ECO:0000256" key="7">
    <source>
        <dbReference type="ARBA" id="ARBA00022795"/>
    </source>
</evidence>
<comment type="similarity">
    <text evidence="2">Belongs to the FliJ family.</text>
</comment>
<organism evidence="11 12">
    <name type="scientific">Vibrio ostreae</name>
    <dbReference type="NCBI Taxonomy" id="2841925"/>
    <lineage>
        <taxon>Bacteria</taxon>
        <taxon>Pseudomonadati</taxon>
        <taxon>Pseudomonadota</taxon>
        <taxon>Gammaproteobacteria</taxon>
        <taxon>Vibrionales</taxon>
        <taxon>Vibrionaceae</taxon>
        <taxon>Vibrio</taxon>
    </lineage>
</organism>
<keyword evidence="4" id="KW-0813">Transport</keyword>
<dbReference type="GO" id="GO:0071973">
    <property type="term" value="P:bacterial-type flagellum-dependent cell motility"/>
    <property type="evidence" value="ECO:0007669"/>
    <property type="project" value="InterPro"/>
</dbReference>
<keyword evidence="10" id="KW-1006">Bacterial flagellum protein export</keyword>
<keyword evidence="5" id="KW-1003">Cell membrane</keyword>
<evidence type="ECO:0000256" key="8">
    <source>
        <dbReference type="ARBA" id="ARBA00022927"/>
    </source>
</evidence>
<dbReference type="KEGG" id="vos:KNV97_08485"/>
<dbReference type="Gene3D" id="1.10.287.1700">
    <property type="match status" value="1"/>
</dbReference>
<evidence type="ECO:0000256" key="10">
    <source>
        <dbReference type="ARBA" id="ARBA00023225"/>
    </source>
</evidence>
<evidence type="ECO:0000256" key="2">
    <source>
        <dbReference type="ARBA" id="ARBA00010004"/>
    </source>
</evidence>
<dbReference type="RefSeq" id="WP_136482892.1">
    <property type="nucleotide sequence ID" value="NZ_CP076643.1"/>
</dbReference>
<dbReference type="NCBIfam" id="TIGR02473">
    <property type="entry name" value="flagell_FliJ"/>
    <property type="match status" value="1"/>
</dbReference>
<dbReference type="GO" id="GO:0009288">
    <property type="term" value="C:bacterial-type flagellum"/>
    <property type="evidence" value="ECO:0007669"/>
    <property type="project" value="InterPro"/>
</dbReference>
<reference evidence="11" key="1">
    <citation type="submission" date="2021-06" db="EMBL/GenBank/DDBJ databases">
        <title>Vibrio nov. sp., novel gut bacterium isolated from Yellow Sea oyster.</title>
        <authorList>
            <person name="Muhammad N."/>
            <person name="Nguyen T.H."/>
            <person name="Lee Y.-J."/>
            <person name="Ko J."/>
            <person name="Kim S.-G."/>
        </authorList>
    </citation>
    <scope>NUCLEOTIDE SEQUENCE</scope>
    <source>
        <strain evidence="11">OG9-811</strain>
    </source>
</reference>
<evidence type="ECO:0000256" key="4">
    <source>
        <dbReference type="ARBA" id="ARBA00022448"/>
    </source>
</evidence>
<keyword evidence="11" id="KW-0966">Cell projection</keyword>
<evidence type="ECO:0000256" key="1">
    <source>
        <dbReference type="ARBA" id="ARBA00004413"/>
    </source>
</evidence>
<dbReference type="GO" id="GO:0005886">
    <property type="term" value="C:plasma membrane"/>
    <property type="evidence" value="ECO:0007669"/>
    <property type="project" value="UniProtKB-SubCell"/>
</dbReference>
<dbReference type="GO" id="GO:0044781">
    <property type="term" value="P:bacterial-type flagellum organization"/>
    <property type="evidence" value="ECO:0007669"/>
    <property type="project" value="UniProtKB-KW"/>
</dbReference>
<proteinExistence type="inferred from homology"/>
<evidence type="ECO:0000256" key="3">
    <source>
        <dbReference type="ARBA" id="ARBA00020392"/>
    </source>
</evidence>
<evidence type="ECO:0000313" key="11">
    <source>
        <dbReference type="EMBL" id="QXO18306.1"/>
    </source>
</evidence>
<keyword evidence="6" id="KW-0145">Chemotaxis</keyword>
<keyword evidence="12" id="KW-1185">Reference proteome</keyword>
<dbReference type="GO" id="GO:0006935">
    <property type="term" value="P:chemotaxis"/>
    <property type="evidence" value="ECO:0007669"/>
    <property type="project" value="UniProtKB-KW"/>
</dbReference>
<keyword evidence="11" id="KW-0282">Flagellum</keyword>
<dbReference type="GO" id="GO:0015031">
    <property type="term" value="P:protein transport"/>
    <property type="evidence" value="ECO:0007669"/>
    <property type="project" value="UniProtKB-KW"/>
</dbReference>
<dbReference type="EMBL" id="CP076643">
    <property type="protein sequence ID" value="QXO18306.1"/>
    <property type="molecule type" value="Genomic_DNA"/>
</dbReference>
<accession>A0A975UC40</accession>
<evidence type="ECO:0000256" key="9">
    <source>
        <dbReference type="ARBA" id="ARBA00023136"/>
    </source>
</evidence>
<keyword evidence="7" id="KW-1005">Bacterial flagellum biogenesis</keyword>
<evidence type="ECO:0000256" key="5">
    <source>
        <dbReference type="ARBA" id="ARBA00022475"/>
    </source>
</evidence>
<dbReference type="InterPro" id="IPR053716">
    <property type="entry name" value="Flag_assembly_chemotaxis_eff"/>
</dbReference>
<dbReference type="AlphaFoldDB" id="A0A975UC40"/>
<name>A0A975UC40_9VIBR</name>
<keyword evidence="9" id="KW-0472">Membrane</keyword>
<dbReference type="InterPro" id="IPR012823">
    <property type="entry name" value="Flagell_FliJ"/>
</dbReference>
<evidence type="ECO:0000256" key="6">
    <source>
        <dbReference type="ARBA" id="ARBA00022500"/>
    </source>
</evidence>
<comment type="subcellular location">
    <subcellularLocation>
        <location evidence="1">Cell membrane</location>
        <topology evidence="1">Peripheral membrane protein</topology>
        <orientation evidence="1">Cytoplasmic side</orientation>
    </subcellularLocation>
</comment>
<sequence length="146" mass="17379">MKDKIRAVGKLQQVEEKRRDRIGQQLDTMRQRHQHMQNQLEQLAQLKSGNGESTRQASALNSTVLMNLSRVDHMLQKLLVHHEQEQAVMEAQCHSVQKELASRHARVKGIEQVLDRWRRKQDYDKARKEQKHIEDILNARYRKREL</sequence>
<dbReference type="Proteomes" id="UP000694232">
    <property type="component" value="Chromosome 1"/>
</dbReference>
<protein>
    <recommendedName>
        <fullName evidence="3">Flagellar FliJ protein</fullName>
    </recommendedName>
</protein>
<evidence type="ECO:0000313" key="12">
    <source>
        <dbReference type="Proteomes" id="UP000694232"/>
    </source>
</evidence>